<organism evidence="1 2">
    <name type="scientific">Streptococcus suis</name>
    <dbReference type="NCBI Taxonomy" id="1307"/>
    <lineage>
        <taxon>Bacteria</taxon>
        <taxon>Bacillati</taxon>
        <taxon>Bacillota</taxon>
        <taxon>Bacilli</taxon>
        <taxon>Lactobacillales</taxon>
        <taxon>Streptococcaceae</taxon>
        <taxon>Streptococcus</taxon>
    </lineage>
</organism>
<gene>
    <name evidence="1" type="ORF">ERS132385_00542</name>
</gene>
<proteinExistence type="predicted"/>
<reference evidence="1 2" key="1">
    <citation type="submission" date="2016-02" db="EMBL/GenBank/DDBJ databases">
        <authorList>
            <consortium name="Pathogen Informatics"/>
        </authorList>
    </citation>
    <scope>NUCLEOTIDE SEQUENCE [LARGE SCALE GENOMIC DNA]</scope>
    <source>
        <strain evidence="1 2">LSS23</strain>
    </source>
</reference>
<accession>A0A116KEJ1</accession>
<evidence type="ECO:0000313" key="1">
    <source>
        <dbReference type="EMBL" id="CYU33059.1"/>
    </source>
</evidence>
<protein>
    <submittedName>
        <fullName evidence="1">Uncharacterized protein</fullName>
    </submittedName>
</protein>
<dbReference type="Proteomes" id="UP000073434">
    <property type="component" value="Unassembled WGS sequence"/>
</dbReference>
<dbReference type="EMBL" id="FIFW01000004">
    <property type="protein sequence ID" value="CYU33059.1"/>
    <property type="molecule type" value="Genomic_DNA"/>
</dbReference>
<dbReference type="AlphaFoldDB" id="A0A116KEJ1"/>
<evidence type="ECO:0000313" key="2">
    <source>
        <dbReference type="Proteomes" id="UP000073434"/>
    </source>
</evidence>
<name>A0A116KEJ1_STRSU</name>
<sequence length="41" mass="4751">MMNEKEIFLDKPSKNKVRKSSATLFDHFPKREEKSIEVGGV</sequence>